<dbReference type="Proteomes" id="UP001139365">
    <property type="component" value="Unassembled WGS sequence"/>
</dbReference>
<evidence type="ECO:0000313" key="4">
    <source>
        <dbReference type="EMBL" id="MCI5755171.1"/>
    </source>
</evidence>
<feature type="transmembrane region" description="Helical" evidence="2">
    <location>
        <begin position="7"/>
        <end position="27"/>
    </location>
</feature>
<dbReference type="EMBL" id="JALEMU010000045">
    <property type="protein sequence ID" value="MCI5755171.1"/>
    <property type="molecule type" value="Genomic_DNA"/>
</dbReference>
<name>A0AAE3FF19_9BACT</name>
<feature type="region of interest" description="Disordered" evidence="1">
    <location>
        <begin position="268"/>
        <end position="292"/>
    </location>
</feature>
<reference evidence="4 5" key="1">
    <citation type="submission" date="2022-03" db="EMBL/GenBank/DDBJ databases">
        <title>Metagenome-assembled genomes from swine fecal metagenomes.</title>
        <authorList>
            <person name="Holman D.B."/>
            <person name="Kommadath A."/>
        </authorList>
    </citation>
    <scope>NUCLEOTIDE SEQUENCE [LARGE SCALE GENOMIC DNA]</scope>
    <source>
        <strain evidence="4">SUG147</strain>
    </source>
</reference>
<evidence type="ECO:0000256" key="2">
    <source>
        <dbReference type="SAM" id="Phobius"/>
    </source>
</evidence>
<keyword evidence="2" id="KW-0812">Transmembrane</keyword>
<keyword evidence="2" id="KW-0472">Membrane</keyword>
<sequence length="328" mass="35842">MKVRASFLSPLFVLILYILALASGLLQDKLISGGNDPCLSVIIISMLVYIIPAIIFCRLKGVGYSAKLNIKLFSPGKLGCVIMSSLVLICGTVLIRSAQIYLGGTKEPVFSMFGEYLNAAQGAEFLPKAMAFAVVPAICEEFVFRAILLTEYNEGGFGAVTASVISSLLSAMMFFDPEKLPVFFFCGIICCLVTYVTGSSLTAFIVHMLFGFYGIFAEKYVTRAIINPSNRVISLFTFSLLFLVLAFIMLSEFEHILRKNGKSGVPTPSYRLKKADDGETPDVAATEEEEEGTKKVIGDRTKMNIEAFFSPTFLLCILFFAAAVFGFS</sequence>
<feature type="transmembrane region" description="Helical" evidence="2">
    <location>
        <begin position="78"/>
        <end position="102"/>
    </location>
</feature>
<keyword evidence="2" id="KW-1133">Transmembrane helix</keyword>
<dbReference type="InterPro" id="IPR003675">
    <property type="entry name" value="Rce1/LyrA-like_dom"/>
</dbReference>
<evidence type="ECO:0000259" key="3">
    <source>
        <dbReference type="Pfam" id="PF02517"/>
    </source>
</evidence>
<dbReference type="Pfam" id="PF02517">
    <property type="entry name" value="Rce1-like"/>
    <property type="match status" value="1"/>
</dbReference>
<dbReference type="GO" id="GO:0008237">
    <property type="term" value="F:metallopeptidase activity"/>
    <property type="evidence" value="ECO:0007669"/>
    <property type="project" value="UniProtKB-KW"/>
</dbReference>
<feature type="transmembrane region" description="Helical" evidence="2">
    <location>
        <begin position="155"/>
        <end position="175"/>
    </location>
</feature>
<feature type="transmembrane region" description="Helical" evidence="2">
    <location>
        <begin position="182"/>
        <end position="212"/>
    </location>
</feature>
<organism evidence="4 5">
    <name type="scientific">Candidatus Colimorpha enterica</name>
    <dbReference type="NCBI Taxonomy" id="3083063"/>
    <lineage>
        <taxon>Bacteria</taxon>
        <taxon>Pseudomonadati</taxon>
        <taxon>Bacteroidota</taxon>
        <taxon>Bacteroidia</taxon>
        <taxon>Bacteroidales</taxon>
        <taxon>Candidatus Colimorpha</taxon>
    </lineage>
</organism>
<dbReference type="GO" id="GO:0004175">
    <property type="term" value="F:endopeptidase activity"/>
    <property type="evidence" value="ECO:0007669"/>
    <property type="project" value="UniProtKB-ARBA"/>
</dbReference>
<protein>
    <submittedName>
        <fullName evidence="4">CPBP family intramembrane metalloprotease</fullName>
    </submittedName>
</protein>
<comment type="caution">
    <text evidence="4">The sequence shown here is derived from an EMBL/GenBank/DDBJ whole genome shotgun (WGS) entry which is preliminary data.</text>
</comment>
<feature type="transmembrane region" description="Helical" evidence="2">
    <location>
        <begin position="307"/>
        <end position="327"/>
    </location>
</feature>
<keyword evidence="4" id="KW-0378">Hydrolase</keyword>
<evidence type="ECO:0000313" key="5">
    <source>
        <dbReference type="Proteomes" id="UP001139365"/>
    </source>
</evidence>
<feature type="domain" description="CAAX prenyl protease 2/Lysostaphin resistance protein A-like" evidence="3">
    <location>
        <begin position="125"/>
        <end position="210"/>
    </location>
</feature>
<proteinExistence type="predicted"/>
<feature type="transmembrane region" description="Helical" evidence="2">
    <location>
        <begin position="232"/>
        <end position="250"/>
    </location>
</feature>
<dbReference type="GO" id="GO:0080120">
    <property type="term" value="P:CAAX-box protein maturation"/>
    <property type="evidence" value="ECO:0007669"/>
    <property type="project" value="UniProtKB-ARBA"/>
</dbReference>
<keyword evidence="4" id="KW-0645">Protease</keyword>
<gene>
    <name evidence="4" type="ORF">MR241_02615</name>
</gene>
<dbReference type="AlphaFoldDB" id="A0AAE3FF19"/>
<accession>A0AAE3FF19</accession>
<evidence type="ECO:0000256" key="1">
    <source>
        <dbReference type="SAM" id="MobiDB-lite"/>
    </source>
</evidence>
<feature type="transmembrane region" description="Helical" evidence="2">
    <location>
        <begin position="39"/>
        <end position="57"/>
    </location>
</feature>
<keyword evidence="4" id="KW-0482">Metalloprotease</keyword>